<feature type="region of interest" description="Disordered" evidence="1">
    <location>
        <begin position="1"/>
        <end position="177"/>
    </location>
</feature>
<evidence type="ECO:0000313" key="3">
    <source>
        <dbReference type="Proteomes" id="UP000186601"/>
    </source>
</evidence>
<dbReference type="OrthoDB" id="515401at2759"/>
<feature type="compositionally biased region" description="Basic residues" evidence="1">
    <location>
        <begin position="1"/>
        <end position="12"/>
    </location>
</feature>
<comment type="caution">
    <text evidence="2">The sequence shown here is derived from an EMBL/GenBank/DDBJ whole genome shotgun (WGS) entry which is preliminary data.</text>
</comment>
<feature type="compositionally biased region" description="Low complexity" evidence="1">
    <location>
        <begin position="328"/>
        <end position="337"/>
    </location>
</feature>
<name>A0A2R6NEE6_9APHY</name>
<organism evidence="2 3">
    <name type="scientific">Hermanssonia centrifuga</name>
    <dbReference type="NCBI Taxonomy" id="98765"/>
    <lineage>
        <taxon>Eukaryota</taxon>
        <taxon>Fungi</taxon>
        <taxon>Dikarya</taxon>
        <taxon>Basidiomycota</taxon>
        <taxon>Agaricomycotina</taxon>
        <taxon>Agaricomycetes</taxon>
        <taxon>Polyporales</taxon>
        <taxon>Meruliaceae</taxon>
        <taxon>Hermanssonia</taxon>
    </lineage>
</organism>
<keyword evidence="3" id="KW-1185">Reference proteome</keyword>
<proteinExistence type="predicted"/>
<dbReference type="AlphaFoldDB" id="A0A2R6NEE6"/>
<evidence type="ECO:0000256" key="1">
    <source>
        <dbReference type="SAM" id="MobiDB-lite"/>
    </source>
</evidence>
<reference evidence="2 3" key="1">
    <citation type="submission" date="2018-02" db="EMBL/GenBank/DDBJ databases">
        <title>Genome sequence of the basidiomycete white-rot fungus Phlebia centrifuga.</title>
        <authorList>
            <person name="Granchi Z."/>
            <person name="Peng M."/>
            <person name="de Vries R.P."/>
            <person name="Hilden K."/>
            <person name="Makela M.R."/>
            <person name="Grigoriev I."/>
            <person name="Riley R."/>
        </authorList>
    </citation>
    <scope>NUCLEOTIDE SEQUENCE [LARGE SCALE GENOMIC DNA]</scope>
    <source>
        <strain evidence="2 3">FBCC195</strain>
    </source>
</reference>
<dbReference type="Proteomes" id="UP000186601">
    <property type="component" value="Unassembled WGS sequence"/>
</dbReference>
<dbReference type="STRING" id="98765.A0A2R6NEE6"/>
<feature type="compositionally biased region" description="Basic residues" evidence="1">
    <location>
        <begin position="98"/>
        <end position="109"/>
    </location>
</feature>
<gene>
    <name evidence="2" type="ORF">PHLCEN_2v13431</name>
</gene>
<feature type="compositionally biased region" description="Basic and acidic residues" evidence="1">
    <location>
        <begin position="71"/>
        <end position="80"/>
    </location>
</feature>
<accession>A0A2R6NEE6</accession>
<sequence length="407" mass="43467">MKKTVIKRRKRVPANPAGSPTAQDRMTDQAAAEVLASVGRSHGAGGSVQPGTEDSAEETEGQPRRKRARKSKAEKDGERMDIDDEEDGGRSGASARVPIRRGTGRARRGSSRDSNAPHGWDSHQNAVHPSHGGEPGPSARPPSAFGSDSERYGAGAPRGHPFLQNPHGGFDLPPLNAAIAGSSAMNETAKAALRELGVAQPPSYVRAGSAAAGFVGAPSRTHSPLAGPGINPGNSGGYVLPPPHSLAHPPYAHPPASSFYLPPPHVGGQPMGPGEVSPIPPADLERHYSLLGDEKRRLEDLLQRTERMMVDMRRGIDEMKAIQPPPLSSAQPQAQQHQSHRESPQHQHREQPQHASREQSHHQQHRDQPLNPSQAPAVALDRVERTTSTHSNKSVWPIAPPESATSK</sequence>
<feature type="region of interest" description="Disordered" evidence="1">
    <location>
        <begin position="313"/>
        <end position="407"/>
    </location>
</feature>
<protein>
    <submittedName>
        <fullName evidence="2">Uncharacterized protein</fullName>
    </submittedName>
</protein>
<feature type="compositionally biased region" description="Basic and acidic residues" evidence="1">
    <location>
        <begin position="339"/>
        <end position="368"/>
    </location>
</feature>
<evidence type="ECO:0000313" key="2">
    <source>
        <dbReference type="EMBL" id="PSR70701.1"/>
    </source>
</evidence>
<dbReference type="EMBL" id="MLYV02001335">
    <property type="protein sequence ID" value="PSR70701.1"/>
    <property type="molecule type" value="Genomic_DNA"/>
</dbReference>